<dbReference type="Gene3D" id="1.20.1050.10">
    <property type="match status" value="1"/>
</dbReference>
<evidence type="ECO:0000259" key="2">
    <source>
        <dbReference type="PROSITE" id="PS50404"/>
    </source>
</evidence>
<reference evidence="5" key="1">
    <citation type="journal article" date="2019" name="Int. J. Syst. Evol. Microbiol.">
        <title>The Global Catalogue of Microorganisms (GCM) 10K type strain sequencing project: providing services to taxonomists for standard genome sequencing and annotation.</title>
        <authorList>
            <consortium name="The Broad Institute Genomics Platform"/>
            <consortium name="The Broad Institute Genome Sequencing Center for Infectious Disease"/>
            <person name="Wu L."/>
            <person name="Ma J."/>
        </authorList>
    </citation>
    <scope>NUCLEOTIDE SEQUENCE [LARGE SCALE GENOMIC DNA]</scope>
    <source>
        <strain evidence="5">KCTC 62102</strain>
    </source>
</reference>
<sequence length="225" mass="26288">MNRPTNRLYHVPLSPFCRKVRLTLAEKKIEVELVEERYWEPSPDFLRRNPAGKVPILKMGNRVMSESQAICEYIEEQTPEPPLMPRGAEGRYEVRRLCAWFDDKFHNEVTSKLLYERVNKKVTGQGYPDSKNVKLGSTRIKYHLDYMAWLLDQRRWLAGDVMTLADFTAAAHLSCLDYISDVDWNRHAVLKDWYAKIKSRPSFRPLLADQISGFPPAPHYADLDF</sequence>
<dbReference type="SFLD" id="SFLDG00358">
    <property type="entry name" value="Main_(cytGST)"/>
    <property type="match status" value="1"/>
</dbReference>
<dbReference type="Proteomes" id="UP001595445">
    <property type="component" value="Unassembled WGS sequence"/>
</dbReference>
<name>A0ABV7E2B5_9RHOB</name>
<dbReference type="InterPro" id="IPR036249">
    <property type="entry name" value="Thioredoxin-like_sf"/>
</dbReference>
<dbReference type="InterPro" id="IPR004046">
    <property type="entry name" value="GST_C"/>
</dbReference>
<dbReference type="PANTHER" id="PTHR43969">
    <property type="entry name" value="GLUTATHIONE S TRANSFERASE D10, ISOFORM A-RELATED"/>
    <property type="match status" value="1"/>
</dbReference>
<dbReference type="PROSITE" id="PS50404">
    <property type="entry name" value="GST_NTER"/>
    <property type="match status" value="1"/>
</dbReference>
<feature type="domain" description="GST N-terminal" evidence="2">
    <location>
        <begin position="4"/>
        <end position="82"/>
    </location>
</feature>
<dbReference type="PROSITE" id="PS50405">
    <property type="entry name" value="GST_CTER"/>
    <property type="match status" value="1"/>
</dbReference>
<evidence type="ECO:0000313" key="4">
    <source>
        <dbReference type="EMBL" id="MFC3088853.1"/>
    </source>
</evidence>
<dbReference type="EMBL" id="JBHRSM010000055">
    <property type="protein sequence ID" value="MFC3088853.1"/>
    <property type="molecule type" value="Genomic_DNA"/>
</dbReference>
<evidence type="ECO:0000256" key="1">
    <source>
        <dbReference type="ARBA" id="ARBA00011738"/>
    </source>
</evidence>
<gene>
    <name evidence="4" type="ORF">ACFOD6_22660</name>
</gene>
<protein>
    <submittedName>
        <fullName evidence="4">Glutathione S-transferase family protein</fullName>
    </submittedName>
</protein>
<accession>A0ABV7E2B5</accession>
<dbReference type="InterPro" id="IPR010987">
    <property type="entry name" value="Glutathione-S-Trfase_C-like"/>
</dbReference>
<evidence type="ECO:0000259" key="3">
    <source>
        <dbReference type="PROSITE" id="PS50405"/>
    </source>
</evidence>
<dbReference type="SUPFAM" id="SSF47616">
    <property type="entry name" value="GST C-terminal domain-like"/>
    <property type="match status" value="1"/>
</dbReference>
<dbReference type="InterPro" id="IPR040079">
    <property type="entry name" value="Glutathione_S-Trfase"/>
</dbReference>
<dbReference type="PANTHER" id="PTHR43969:SF9">
    <property type="entry name" value="GLUTATHIONE S TRANSFERASE D10, ISOFORM A-RELATED"/>
    <property type="match status" value="1"/>
</dbReference>
<feature type="domain" description="GST C-terminal" evidence="3">
    <location>
        <begin position="87"/>
        <end position="219"/>
    </location>
</feature>
<proteinExistence type="predicted"/>
<evidence type="ECO:0000313" key="5">
    <source>
        <dbReference type="Proteomes" id="UP001595445"/>
    </source>
</evidence>
<dbReference type="CDD" id="cd00570">
    <property type="entry name" value="GST_N_family"/>
    <property type="match status" value="1"/>
</dbReference>
<keyword evidence="5" id="KW-1185">Reference proteome</keyword>
<comment type="subunit">
    <text evidence="1">Homodimer.</text>
</comment>
<dbReference type="InterPro" id="IPR004045">
    <property type="entry name" value="Glutathione_S-Trfase_N"/>
</dbReference>
<dbReference type="SFLD" id="SFLDS00019">
    <property type="entry name" value="Glutathione_Transferase_(cytos"/>
    <property type="match status" value="1"/>
</dbReference>
<organism evidence="4 5">
    <name type="scientific">Tabrizicola soli</name>
    <dbReference type="NCBI Taxonomy" id="2185115"/>
    <lineage>
        <taxon>Bacteria</taxon>
        <taxon>Pseudomonadati</taxon>
        <taxon>Pseudomonadota</taxon>
        <taxon>Alphaproteobacteria</taxon>
        <taxon>Rhodobacterales</taxon>
        <taxon>Paracoccaceae</taxon>
        <taxon>Tabrizicola</taxon>
    </lineage>
</organism>
<dbReference type="Pfam" id="PF13417">
    <property type="entry name" value="GST_N_3"/>
    <property type="match status" value="1"/>
</dbReference>
<comment type="caution">
    <text evidence="4">The sequence shown here is derived from an EMBL/GenBank/DDBJ whole genome shotgun (WGS) entry which is preliminary data.</text>
</comment>
<dbReference type="SUPFAM" id="SSF52833">
    <property type="entry name" value="Thioredoxin-like"/>
    <property type="match status" value="1"/>
</dbReference>
<dbReference type="RefSeq" id="WP_197643414.1">
    <property type="nucleotide sequence ID" value="NZ_JAEACP010000009.1"/>
</dbReference>
<dbReference type="CDD" id="cd00299">
    <property type="entry name" value="GST_C_family"/>
    <property type="match status" value="1"/>
</dbReference>
<dbReference type="Gene3D" id="3.40.30.10">
    <property type="entry name" value="Glutaredoxin"/>
    <property type="match status" value="1"/>
</dbReference>
<dbReference type="Pfam" id="PF14497">
    <property type="entry name" value="GST_C_3"/>
    <property type="match status" value="1"/>
</dbReference>
<dbReference type="InterPro" id="IPR036282">
    <property type="entry name" value="Glutathione-S-Trfase_C_sf"/>
</dbReference>